<dbReference type="InterPro" id="IPR011009">
    <property type="entry name" value="Kinase-like_dom_sf"/>
</dbReference>
<feature type="domain" description="Protein kinase" evidence="2">
    <location>
        <begin position="6"/>
        <end position="275"/>
    </location>
</feature>
<dbReference type="RefSeq" id="WP_347610375.1">
    <property type="nucleotide sequence ID" value="NZ_JBDPZC010000005.1"/>
</dbReference>
<dbReference type="Pfam" id="PF00069">
    <property type="entry name" value="Pkinase"/>
    <property type="match status" value="1"/>
</dbReference>
<evidence type="ECO:0000259" key="3">
    <source>
        <dbReference type="PROSITE" id="PS50887"/>
    </source>
</evidence>
<keyword evidence="4" id="KW-0548">Nucleotidyltransferase</keyword>
<dbReference type="SUPFAM" id="SSF55781">
    <property type="entry name" value="GAF domain-like"/>
    <property type="match status" value="1"/>
</dbReference>
<dbReference type="SUPFAM" id="SSF55073">
    <property type="entry name" value="Nucleotide cyclase"/>
    <property type="match status" value="1"/>
</dbReference>
<comment type="subcellular location">
    <subcellularLocation>
        <location evidence="1">Membrane</location>
        <topology evidence="1">Single-pass membrane protein</topology>
    </subcellularLocation>
</comment>
<dbReference type="Gene3D" id="1.10.510.10">
    <property type="entry name" value="Transferase(Phosphotransferase) domain 1"/>
    <property type="match status" value="1"/>
</dbReference>
<sequence length="1674" mass="186057">MLIAGYRQTDVIYANADTVVAAAVAPDGERVVLKYSDSEQPAPELLARWRHEFQTLQSIDSEWVIKAHALHQDGRKLVLAMEAFANSSLAQLIEGQHLDLSEKLGLAVQLCRALSDVHAHRLIHGDIAPKNVLVDLRQMRLKLCDFALSSPLDREEALPGPGLRGTLDYISPEQTGRTSLEVDYRSDFYSLGITLYELFAGRRPFQLSDPMALLHAQLALMPTPLHQLDSSIPEPLSLLVQKLLAKYPDERYQSSYGLLQDLERCTREWADHRHLQAFELGRHDTPERFCIAQKLYGREAEAASMLAAFERASAGRAELLLVSGASGIGKTALVAELHRPVLARRGYFLRGKCDQYRRNEPYAALCQAFQPFVELLASEGVDRRGYWGETLRQALGDTAGSVAALLPQLSLLIGEIPPLPALPAAENEQRFHFAFAAFTRALASSAHPLALFLDDLQWVDGPSLRLLQHLLSDQEGHCCLLVVGAYRDQEVEEGHPLPQMLMSLRQAGHASPGRLHLDHLQPEHVSQLIADSLHSTAAEIAPLASLCLEKTRGNPFFLNQFLRRLHALGDLHYERRSGRWAWDIARIRQRDMTDNVVTLMLDGMRVLPPLTQHLLASAAHLGESFSLSELMAVSELDGESCARALWPALQASLVLPLDEGYKFTGTPTLLAEARYRFLHDRVQQAAHDLTPPHEQAALQLRCGRRLLADSDEAQREQRLFSILACLNAGRGLIHDPAELAVLRGLNLRAGLRAKAASAHATAVDFLRHAHALLPDDAWQQDPDGTLGLYKELAEAEYLAGNFQAAELLYPRAQAACPSAEGRVELGLVQAAQYHTQGRFADAVGVLLQGLAEIGRPFPATEEEAQARFPAEFASTEQLLAEQGEDTILRAPEMQDRQALLEMRLGMALAYSAYQVGRFAAFVLNACRMMSTTLRHGQCDLSCVAYVAHMTSRSVMQRPYPECYALGHLARQLAEQRDAVYFRITVYQYFSAFYQHWCEPLAPAITQVELGWELGQSGVNPVAAGYCALLSAVNHFALGTSLESLELACERGLKFLHKTRQPATEAMLRHGVLQPLLALMGRTEAPLSFDTHSCRSSELLQAEPLRPSIPLALMVAARLRHSFLLDDANGWRQALPLLPMVALCLPDSPSMVEASFYSALGHLREGFAEQEQPVEVARQLLARFETWAAHGESNFGHKQLMLAAELARVEGDSKRAMDCYARAIEQAQASGFTPCAALANELYARFWAEQNQQQLARNFIREAHYHYRRWGAAVKCRQLETGWPGVAFSNARGSQSSQSRSSPYQRDSLDQISRLDLHSLLKANQLLTQEIQLDALLPQMLGVLLENAGAERGAIVLDDDGQLVVEVIGGLDEHHRMDSSRIGRPLDELNKGPEALLPSSLIEYTKLSRRTQLLNRPAEDERFAQSRYLRQQQPKSVLSLPVINQGKLVAVIYLENRQLENAFTPRHQQTLELLSSQAAISLANARLYEQLEEKVERRTQELRQMSMRDGLTGIANRRAFDERLAIEWRRSLRHGTPLSLLMLDIDHFKQFNDHYGHLEGDRCIKTVAQLLQGVASRGSDLVARYGGEEFALLLPDTDGAAAERLAQACLEAIEALAIPHAKSAAAPHVSLSLGCSTLQASEASTPEMLLSHADQALYRAKRAGRRRWTRLDAQV</sequence>
<keyword evidence="5" id="KW-1185">Reference proteome</keyword>
<feature type="domain" description="GGDEF" evidence="3">
    <location>
        <begin position="1535"/>
        <end position="1672"/>
    </location>
</feature>
<dbReference type="SUPFAM" id="SSF56112">
    <property type="entry name" value="Protein kinase-like (PK-like)"/>
    <property type="match status" value="1"/>
</dbReference>
<evidence type="ECO:0000256" key="1">
    <source>
        <dbReference type="ARBA" id="ARBA00004167"/>
    </source>
</evidence>
<name>A0ABV0GFH0_9BURK</name>
<keyword evidence="4" id="KW-0808">Transferase</keyword>
<dbReference type="CDD" id="cd14014">
    <property type="entry name" value="STKc_PknB_like"/>
    <property type="match status" value="1"/>
</dbReference>
<dbReference type="GO" id="GO:0052621">
    <property type="term" value="F:diguanylate cyclase activity"/>
    <property type="evidence" value="ECO:0007669"/>
    <property type="project" value="UniProtKB-EC"/>
</dbReference>
<dbReference type="Gene3D" id="3.40.50.300">
    <property type="entry name" value="P-loop containing nucleotide triphosphate hydrolases"/>
    <property type="match status" value="1"/>
</dbReference>
<evidence type="ECO:0000313" key="4">
    <source>
        <dbReference type="EMBL" id="MEO3713727.1"/>
    </source>
</evidence>
<dbReference type="InterPro" id="IPR053159">
    <property type="entry name" value="Hybrid_Histidine_Kinase"/>
</dbReference>
<dbReference type="InterPro" id="IPR041664">
    <property type="entry name" value="AAA_16"/>
</dbReference>
<dbReference type="InterPro" id="IPR029016">
    <property type="entry name" value="GAF-like_dom_sf"/>
</dbReference>
<dbReference type="InterPro" id="IPR003018">
    <property type="entry name" value="GAF"/>
</dbReference>
<dbReference type="SMART" id="SM00267">
    <property type="entry name" value="GGDEF"/>
    <property type="match status" value="1"/>
</dbReference>
<dbReference type="NCBIfam" id="TIGR00254">
    <property type="entry name" value="GGDEF"/>
    <property type="match status" value="1"/>
</dbReference>
<comment type="caution">
    <text evidence="4">The sequence shown here is derived from an EMBL/GenBank/DDBJ whole genome shotgun (WGS) entry which is preliminary data.</text>
</comment>
<dbReference type="PANTHER" id="PTHR43642:SF1">
    <property type="entry name" value="HYBRID SIGNAL TRANSDUCTION HISTIDINE KINASE G"/>
    <property type="match status" value="1"/>
</dbReference>
<reference evidence="4 5" key="1">
    <citation type="submission" date="2024-05" db="EMBL/GenBank/DDBJ databases">
        <title>Roseateles sp. 2.12 16S ribosomal RNA gene Genome sequencing and assembly.</title>
        <authorList>
            <person name="Woo H."/>
        </authorList>
    </citation>
    <scope>NUCLEOTIDE SEQUENCE [LARGE SCALE GENOMIC DNA]</scope>
    <source>
        <strain evidence="4 5">2.12</strain>
    </source>
</reference>
<dbReference type="SMART" id="SM00065">
    <property type="entry name" value="GAF"/>
    <property type="match status" value="1"/>
</dbReference>
<dbReference type="SUPFAM" id="SSF52540">
    <property type="entry name" value="P-loop containing nucleoside triphosphate hydrolases"/>
    <property type="match status" value="1"/>
</dbReference>
<dbReference type="PROSITE" id="PS00109">
    <property type="entry name" value="PROTEIN_KINASE_TYR"/>
    <property type="match status" value="1"/>
</dbReference>
<proteinExistence type="predicted"/>
<organism evidence="4 5">
    <name type="scientific">Roseateles flavus</name>
    <dbReference type="NCBI Taxonomy" id="3149041"/>
    <lineage>
        <taxon>Bacteria</taxon>
        <taxon>Pseudomonadati</taxon>
        <taxon>Pseudomonadota</taxon>
        <taxon>Betaproteobacteria</taxon>
        <taxon>Burkholderiales</taxon>
        <taxon>Sphaerotilaceae</taxon>
        <taxon>Roseateles</taxon>
    </lineage>
</organism>
<gene>
    <name evidence="4" type="ORF">ABDJ40_13255</name>
</gene>
<dbReference type="Pfam" id="PF01590">
    <property type="entry name" value="GAF"/>
    <property type="match status" value="1"/>
</dbReference>
<evidence type="ECO:0000313" key="5">
    <source>
        <dbReference type="Proteomes" id="UP001462640"/>
    </source>
</evidence>
<dbReference type="InterPro" id="IPR027417">
    <property type="entry name" value="P-loop_NTPase"/>
</dbReference>
<dbReference type="Gene3D" id="3.30.70.270">
    <property type="match status" value="1"/>
</dbReference>
<dbReference type="InterPro" id="IPR043128">
    <property type="entry name" value="Rev_trsase/Diguanyl_cyclase"/>
</dbReference>
<dbReference type="EC" id="2.7.7.65" evidence="4"/>
<dbReference type="PANTHER" id="PTHR43642">
    <property type="entry name" value="HYBRID SIGNAL TRANSDUCTION HISTIDINE KINASE G"/>
    <property type="match status" value="1"/>
</dbReference>
<dbReference type="CDD" id="cd01949">
    <property type="entry name" value="GGDEF"/>
    <property type="match status" value="1"/>
</dbReference>
<accession>A0ABV0GFH0</accession>
<dbReference type="InterPro" id="IPR008266">
    <property type="entry name" value="Tyr_kinase_AS"/>
</dbReference>
<evidence type="ECO:0000259" key="2">
    <source>
        <dbReference type="PROSITE" id="PS50011"/>
    </source>
</evidence>
<dbReference type="PROSITE" id="PS50887">
    <property type="entry name" value="GGDEF"/>
    <property type="match status" value="1"/>
</dbReference>
<dbReference type="Proteomes" id="UP001462640">
    <property type="component" value="Unassembled WGS sequence"/>
</dbReference>
<dbReference type="PROSITE" id="PS50011">
    <property type="entry name" value="PROTEIN_KINASE_DOM"/>
    <property type="match status" value="1"/>
</dbReference>
<dbReference type="EMBL" id="JBDPZC010000005">
    <property type="protein sequence ID" value="MEO3713727.1"/>
    <property type="molecule type" value="Genomic_DNA"/>
</dbReference>
<dbReference type="Gene3D" id="3.30.450.40">
    <property type="match status" value="1"/>
</dbReference>
<dbReference type="InterPro" id="IPR000719">
    <property type="entry name" value="Prot_kinase_dom"/>
</dbReference>
<dbReference type="Pfam" id="PF13191">
    <property type="entry name" value="AAA_16"/>
    <property type="match status" value="1"/>
</dbReference>
<dbReference type="InterPro" id="IPR029787">
    <property type="entry name" value="Nucleotide_cyclase"/>
</dbReference>
<protein>
    <submittedName>
        <fullName evidence="4">Diguanylate cyclase</fullName>
        <ecNumber evidence="4">2.7.7.65</ecNumber>
    </submittedName>
</protein>
<dbReference type="Pfam" id="PF00990">
    <property type="entry name" value="GGDEF"/>
    <property type="match status" value="1"/>
</dbReference>
<dbReference type="InterPro" id="IPR000160">
    <property type="entry name" value="GGDEF_dom"/>
</dbReference>